<dbReference type="PANTHER" id="PTHR30400">
    <property type="entry name" value="MONOFUNCTIONAL BIOSYNTHETIC PEPTIDOGLYCAN TRANSGLYCOSYLASE"/>
    <property type="match status" value="1"/>
</dbReference>
<comment type="catalytic activity">
    <reaction evidence="11">
        <text>[GlcNAc-(1-&gt;4)-Mur2Ac(oyl-L-Ala-gamma-D-Glu-L-Lys-D-Ala-D-Ala)](n)-di-trans,octa-cis-undecaprenyl diphosphate + beta-D-GlcNAc-(1-&gt;4)-Mur2Ac(oyl-L-Ala-gamma-D-Glu-L-Lys-D-Ala-D-Ala)-di-trans,octa-cis-undecaprenyl diphosphate = [GlcNAc-(1-&gt;4)-Mur2Ac(oyl-L-Ala-gamma-D-Glu-L-Lys-D-Ala-D-Ala)](n+1)-di-trans,octa-cis-undecaprenyl diphosphate + di-trans,octa-cis-undecaprenyl diphosphate + H(+)</text>
        <dbReference type="Rhea" id="RHEA:23708"/>
        <dbReference type="Rhea" id="RHEA-COMP:9602"/>
        <dbReference type="Rhea" id="RHEA-COMP:9603"/>
        <dbReference type="ChEBI" id="CHEBI:15378"/>
        <dbReference type="ChEBI" id="CHEBI:58405"/>
        <dbReference type="ChEBI" id="CHEBI:60033"/>
        <dbReference type="ChEBI" id="CHEBI:78435"/>
        <dbReference type="EC" id="2.4.99.28"/>
    </reaction>
</comment>
<dbReference type="GO" id="GO:0071555">
    <property type="term" value="P:cell wall organization"/>
    <property type="evidence" value="ECO:0007669"/>
    <property type="project" value="UniProtKB-KW"/>
</dbReference>
<keyword evidence="8 11" id="KW-1133">Transmembrane helix</keyword>
<evidence type="ECO:0000313" key="14">
    <source>
        <dbReference type="Proteomes" id="UP000009145"/>
    </source>
</evidence>
<dbReference type="GO" id="GO:0016763">
    <property type="term" value="F:pentosyltransferase activity"/>
    <property type="evidence" value="ECO:0007669"/>
    <property type="project" value="InterPro"/>
</dbReference>
<dbReference type="NCBIfam" id="TIGR02070">
    <property type="entry name" value="mono_pep_trsgly"/>
    <property type="match status" value="1"/>
</dbReference>
<evidence type="ECO:0000256" key="8">
    <source>
        <dbReference type="ARBA" id="ARBA00022989"/>
    </source>
</evidence>
<dbReference type="RefSeq" id="WP_014705089.1">
    <property type="nucleotide sequence ID" value="NC_017856.1"/>
</dbReference>
<evidence type="ECO:0000256" key="10">
    <source>
        <dbReference type="ARBA" id="ARBA00023316"/>
    </source>
</evidence>
<dbReference type="GO" id="GO:0009274">
    <property type="term" value="C:peptidoglycan-based cell wall"/>
    <property type="evidence" value="ECO:0007669"/>
    <property type="project" value="InterPro"/>
</dbReference>
<protein>
    <recommendedName>
        <fullName evidence="11">Biosynthetic peptidoglycan transglycosylase</fullName>
        <ecNumber evidence="11">2.4.99.28</ecNumber>
    </recommendedName>
    <alternativeName>
        <fullName evidence="11">Glycan polymerase</fullName>
    </alternativeName>
    <alternativeName>
        <fullName evidence="11">Peptidoglycan glycosyltransferase MtgA</fullName>
        <shortName evidence="11">PGT</shortName>
    </alternativeName>
</protein>
<dbReference type="Proteomes" id="UP000009145">
    <property type="component" value="Chromosome"/>
</dbReference>
<dbReference type="GO" id="GO:0008955">
    <property type="term" value="F:peptidoglycan glycosyltransferase activity"/>
    <property type="evidence" value="ECO:0007669"/>
    <property type="project" value="UniProtKB-UniRule"/>
</dbReference>
<dbReference type="HAMAP" id="MF_00766">
    <property type="entry name" value="PGT_MtgA"/>
    <property type="match status" value="1"/>
</dbReference>
<dbReference type="InterPro" id="IPR011812">
    <property type="entry name" value="Pep_trsgly"/>
</dbReference>
<dbReference type="InterPro" id="IPR036950">
    <property type="entry name" value="PBP_transglycosylase"/>
</dbReference>
<keyword evidence="7 11" id="KW-0573">Peptidoglycan synthesis</keyword>
<dbReference type="AlphaFoldDB" id="I1YL78"/>
<dbReference type="PANTHER" id="PTHR30400:SF0">
    <property type="entry name" value="BIOSYNTHETIC PEPTIDOGLYCAN TRANSGLYCOSYLASE"/>
    <property type="match status" value="1"/>
</dbReference>
<evidence type="ECO:0000259" key="12">
    <source>
        <dbReference type="Pfam" id="PF00912"/>
    </source>
</evidence>
<comment type="pathway">
    <text evidence="11">Cell wall biogenesis; peptidoglycan biosynthesis.</text>
</comment>
<comment type="function">
    <text evidence="11">Peptidoglycan polymerase that catalyzes glycan chain elongation from lipid-linked precursors.</text>
</comment>
<dbReference type="OrthoDB" id="9766909at2"/>
<evidence type="ECO:0000256" key="4">
    <source>
        <dbReference type="ARBA" id="ARBA00022679"/>
    </source>
</evidence>
<keyword evidence="6 11" id="KW-0133">Cell shape</keyword>
<dbReference type="EC" id="2.4.99.28" evidence="11"/>
<evidence type="ECO:0000256" key="6">
    <source>
        <dbReference type="ARBA" id="ARBA00022960"/>
    </source>
</evidence>
<dbReference type="GO" id="GO:0005886">
    <property type="term" value="C:plasma membrane"/>
    <property type="evidence" value="ECO:0007669"/>
    <property type="project" value="UniProtKB-SubCell"/>
</dbReference>
<keyword evidence="5 11" id="KW-0812">Transmembrane</keyword>
<dbReference type="SUPFAM" id="SSF53955">
    <property type="entry name" value="Lysozyme-like"/>
    <property type="match status" value="1"/>
</dbReference>
<name>I1YL78_METFJ</name>
<dbReference type="Pfam" id="PF00912">
    <property type="entry name" value="Transgly"/>
    <property type="match status" value="1"/>
</dbReference>
<evidence type="ECO:0000256" key="2">
    <source>
        <dbReference type="ARBA" id="ARBA00022519"/>
    </source>
</evidence>
<dbReference type="HOGENOM" id="CLU_006354_1_1_6"/>
<evidence type="ECO:0000256" key="11">
    <source>
        <dbReference type="HAMAP-Rule" id="MF_00766"/>
    </source>
</evidence>
<dbReference type="eggNOG" id="COG0744">
    <property type="taxonomic scope" value="Bacteria"/>
</dbReference>
<dbReference type="KEGG" id="mec:Q7C_2550"/>
<dbReference type="UniPathway" id="UPA00219"/>
<evidence type="ECO:0000313" key="13">
    <source>
        <dbReference type="EMBL" id="AFJ03671.1"/>
    </source>
</evidence>
<reference evidence="13 14" key="1">
    <citation type="journal article" date="2012" name="J. Bacteriol.">
        <title>Complete genome sequences of Methylophaga sp. strain JAM1 and Methylophaga sp. strain JAM7.</title>
        <authorList>
            <person name="Villeneuve C."/>
            <person name="Martineau C."/>
            <person name="Mauffrey F."/>
            <person name="Villemur R."/>
        </authorList>
    </citation>
    <scope>NUCLEOTIDE SEQUENCE [LARGE SCALE GENOMIC DNA]</scope>
    <source>
        <strain evidence="13 14">JAM7</strain>
    </source>
</reference>
<keyword evidence="4 11" id="KW-0808">Transferase</keyword>
<gene>
    <name evidence="11" type="primary">mtgA</name>
    <name evidence="13" type="ordered locus">Q7C_2550</name>
</gene>
<evidence type="ECO:0000256" key="7">
    <source>
        <dbReference type="ARBA" id="ARBA00022984"/>
    </source>
</evidence>
<dbReference type="GO" id="GO:0009252">
    <property type="term" value="P:peptidoglycan biosynthetic process"/>
    <property type="evidence" value="ECO:0007669"/>
    <property type="project" value="UniProtKB-UniRule"/>
</dbReference>
<dbReference type="EMBL" id="CP003380">
    <property type="protein sequence ID" value="AFJ03671.1"/>
    <property type="molecule type" value="Genomic_DNA"/>
</dbReference>
<dbReference type="InterPro" id="IPR023346">
    <property type="entry name" value="Lysozyme-like_dom_sf"/>
</dbReference>
<keyword evidence="2 11" id="KW-0997">Cell inner membrane</keyword>
<keyword evidence="14" id="KW-1185">Reference proteome</keyword>
<dbReference type="GO" id="GO:0008360">
    <property type="term" value="P:regulation of cell shape"/>
    <property type="evidence" value="ECO:0007669"/>
    <property type="project" value="UniProtKB-KW"/>
</dbReference>
<proteinExistence type="inferred from homology"/>
<dbReference type="Gene3D" id="1.10.3810.10">
    <property type="entry name" value="Biosynthetic peptidoglycan transglycosylase-like"/>
    <property type="match status" value="1"/>
</dbReference>
<accession>I1YL78</accession>
<evidence type="ECO:0000256" key="1">
    <source>
        <dbReference type="ARBA" id="ARBA00022475"/>
    </source>
</evidence>
<dbReference type="PATRIC" id="fig|754477.3.peg.2504"/>
<comment type="similarity">
    <text evidence="11">Belongs to the glycosyltransferase 51 family.</text>
</comment>
<organism evidence="13 14">
    <name type="scientific">Methylophaga frappieri (strain ATCC BAA-2434 / DSM 25690 / JAM7)</name>
    <dbReference type="NCBI Taxonomy" id="754477"/>
    <lineage>
        <taxon>Bacteria</taxon>
        <taxon>Pseudomonadati</taxon>
        <taxon>Pseudomonadota</taxon>
        <taxon>Gammaproteobacteria</taxon>
        <taxon>Thiotrichales</taxon>
        <taxon>Piscirickettsiaceae</taxon>
        <taxon>Methylophaga</taxon>
    </lineage>
</organism>
<dbReference type="InterPro" id="IPR001264">
    <property type="entry name" value="Glyco_trans_51"/>
</dbReference>
<evidence type="ECO:0000256" key="3">
    <source>
        <dbReference type="ARBA" id="ARBA00022676"/>
    </source>
</evidence>
<feature type="domain" description="Glycosyl transferase family 51" evidence="12">
    <location>
        <begin position="58"/>
        <end position="221"/>
    </location>
</feature>
<evidence type="ECO:0000256" key="9">
    <source>
        <dbReference type="ARBA" id="ARBA00023136"/>
    </source>
</evidence>
<keyword evidence="3 11" id="KW-0328">Glycosyltransferase</keyword>
<keyword evidence="10 11" id="KW-0961">Cell wall biogenesis/degradation</keyword>
<dbReference type="STRING" id="754477.Q7C_2550"/>
<feature type="transmembrane region" description="Helical" evidence="11">
    <location>
        <begin position="12"/>
        <end position="36"/>
    </location>
</feature>
<keyword evidence="1 11" id="KW-1003">Cell membrane</keyword>
<comment type="subcellular location">
    <subcellularLocation>
        <location evidence="11">Cell inner membrane</location>
        <topology evidence="11">Single-pass membrane protein</topology>
    </subcellularLocation>
</comment>
<sequence length="235" mass="26998" precursor="true">MAKKRQTRSSWFFKMLLILVSMLVLISLLIVVPFKWINPPYSMVMLDRWWSADQKMSLQQAWLPWQQIPSHAALAVVASEDQRFPSHHGFDVEAIQQALSEWQREGALRGASTISQQVARNMYLWTGRSWLRKGLEAWFTVLIELIWGKQRILEVYLNIAEWGPGVFGLQAAAFHHFDRPASQLTPMQAALLASTLPSPLRYDPVKPAAHIQQRARWNLEQQRKLGGSAWLADLS</sequence>
<keyword evidence="9 11" id="KW-0472">Membrane</keyword>
<evidence type="ECO:0000256" key="5">
    <source>
        <dbReference type="ARBA" id="ARBA00022692"/>
    </source>
</evidence>